<dbReference type="GO" id="GO:0005886">
    <property type="term" value="C:plasma membrane"/>
    <property type="evidence" value="ECO:0007669"/>
    <property type="project" value="TreeGrafter"/>
</dbReference>
<keyword evidence="3" id="KW-1185">Reference proteome</keyword>
<name>A0A9Q0MZ28_9DIPT</name>
<dbReference type="AlphaFoldDB" id="A0A9Q0MZ28"/>
<proteinExistence type="predicted"/>
<dbReference type="SUPFAM" id="SSF81653">
    <property type="entry name" value="Calcium ATPase, transduction domain A"/>
    <property type="match status" value="1"/>
</dbReference>
<dbReference type="GO" id="GO:0140326">
    <property type="term" value="F:ATPase-coupled intramembrane lipid transporter activity"/>
    <property type="evidence" value="ECO:0007669"/>
    <property type="project" value="TreeGrafter"/>
</dbReference>
<dbReference type="GO" id="GO:0005783">
    <property type="term" value="C:endoplasmic reticulum"/>
    <property type="evidence" value="ECO:0007669"/>
    <property type="project" value="TreeGrafter"/>
</dbReference>
<dbReference type="EMBL" id="WJQU01000003">
    <property type="protein sequence ID" value="KAJ6639417.1"/>
    <property type="molecule type" value="Genomic_DNA"/>
</dbReference>
<dbReference type="Gene3D" id="2.70.150.10">
    <property type="entry name" value="Calcium-transporting ATPase, cytoplasmic transduction domain A"/>
    <property type="match status" value="1"/>
</dbReference>
<dbReference type="InterPro" id="IPR059000">
    <property type="entry name" value="ATPase_P-type_domA"/>
</dbReference>
<dbReference type="InterPro" id="IPR008250">
    <property type="entry name" value="ATPase_P-typ_transduc_dom_A_sf"/>
</dbReference>
<dbReference type="FunFam" id="2.70.150.10:FF:000104">
    <property type="entry name" value="Phospholipid-transporting ATPase"/>
    <property type="match status" value="1"/>
</dbReference>
<reference evidence="2" key="1">
    <citation type="submission" date="2022-07" db="EMBL/GenBank/DDBJ databases">
        <authorList>
            <person name="Trinca V."/>
            <person name="Uliana J.V.C."/>
            <person name="Torres T.T."/>
            <person name="Ward R.J."/>
            <person name="Monesi N."/>
        </authorList>
    </citation>
    <scope>NUCLEOTIDE SEQUENCE</scope>
    <source>
        <strain evidence="2">HSMRA1968</strain>
        <tissue evidence="2">Whole embryos</tissue>
    </source>
</reference>
<gene>
    <name evidence="2" type="primary">Atp11a</name>
    <name evidence="2" type="ORF">Bhyg_12161</name>
</gene>
<evidence type="ECO:0000313" key="3">
    <source>
        <dbReference type="Proteomes" id="UP001151699"/>
    </source>
</evidence>
<feature type="domain" description="P-type ATPase A" evidence="1">
    <location>
        <begin position="50"/>
        <end position="109"/>
    </location>
</feature>
<sequence length="240" mass="26931">MNSDLDLRNSPVSPLTSLIPLVFVISVTAAKQGYEDFLRHRADTMVNYSYVTVIRNGVEQDVKCQEIVQGDIVMAVKDCDVPCDLVLIKSSDPNLKCHITTANLDGETNLKTLMVPKGLPNVDIEKLHTLGTIECEQSTTDLYKFKGRIELGPIYRKERDSVITDFNERRHALPLMAENLLLRGSRIKNTEWAIGCAVYTDNEMADMLANEETEHKTTETIPLTYSDAINALISSRAILW</sequence>
<dbReference type="PANTHER" id="PTHR24092:SF175">
    <property type="entry name" value="PHOSPHOLIPID-TRANSPORTING ATPASE"/>
    <property type="match status" value="1"/>
</dbReference>
<accession>A0A9Q0MZ28</accession>
<organism evidence="2 3">
    <name type="scientific">Pseudolycoriella hygida</name>
    <dbReference type="NCBI Taxonomy" id="35572"/>
    <lineage>
        <taxon>Eukaryota</taxon>
        <taxon>Metazoa</taxon>
        <taxon>Ecdysozoa</taxon>
        <taxon>Arthropoda</taxon>
        <taxon>Hexapoda</taxon>
        <taxon>Insecta</taxon>
        <taxon>Pterygota</taxon>
        <taxon>Neoptera</taxon>
        <taxon>Endopterygota</taxon>
        <taxon>Diptera</taxon>
        <taxon>Nematocera</taxon>
        <taxon>Sciaroidea</taxon>
        <taxon>Sciaridae</taxon>
        <taxon>Pseudolycoriella</taxon>
    </lineage>
</organism>
<dbReference type="GO" id="GO:0045332">
    <property type="term" value="P:phospholipid translocation"/>
    <property type="evidence" value="ECO:0007669"/>
    <property type="project" value="TreeGrafter"/>
</dbReference>
<dbReference type="OrthoDB" id="377733at2759"/>
<protein>
    <submittedName>
        <fullName evidence="2">Phospholipid-transporting ATPase IH</fullName>
    </submittedName>
</protein>
<dbReference type="Pfam" id="PF00122">
    <property type="entry name" value="E1-E2_ATPase"/>
    <property type="match status" value="1"/>
</dbReference>
<evidence type="ECO:0000259" key="1">
    <source>
        <dbReference type="Pfam" id="PF00122"/>
    </source>
</evidence>
<dbReference type="PANTHER" id="PTHR24092">
    <property type="entry name" value="PROBABLE PHOSPHOLIPID-TRANSPORTING ATPASE"/>
    <property type="match status" value="1"/>
</dbReference>
<dbReference type="Proteomes" id="UP001151699">
    <property type="component" value="Chromosome X"/>
</dbReference>
<evidence type="ECO:0000313" key="2">
    <source>
        <dbReference type="EMBL" id="KAJ6639417.1"/>
    </source>
</evidence>
<comment type="caution">
    <text evidence="2">The sequence shown here is derived from an EMBL/GenBank/DDBJ whole genome shotgun (WGS) entry which is preliminary data.</text>
</comment>